<accession>A0A852ZAS0</accession>
<protein>
    <submittedName>
        <fullName evidence="2">Uncharacterized protein</fullName>
    </submittedName>
</protein>
<dbReference type="RefSeq" id="WP_179787160.1">
    <property type="nucleotide sequence ID" value="NZ_BAAARR010000008.1"/>
</dbReference>
<proteinExistence type="predicted"/>
<comment type="caution">
    <text evidence="2">The sequence shown here is derived from an EMBL/GenBank/DDBJ whole genome shotgun (WGS) entry which is preliminary data.</text>
</comment>
<evidence type="ECO:0000256" key="1">
    <source>
        <dbReference type="SAM" id="MobiDB-lite"/>
    </source>
</evidence>
<evidence type="ECO:0000313" key="2">
    <source>
        <dbReference type="EMBL" id="NYH89433.1"/>
    </source>
</evidence>
<feature type="region of interest" description="Disordered" evidence="1">
    <location>
        <begin position="90"/>
        <end position="116"/>
    </location>
</feature>
<sequence>MHSTTQDLPGTGGSGAAARLRAALATIRAGVNEALSTPTTCVEVGELGELIGELEAEKARTDALTLAWVRQAEAGDIGKTTGAATAAGGCAARSGCRRPRPPPPSAWPGTWTVRSP</sequence>
<evidence type="ECO:0000313" key="3">
    <source>
        <dbReference type="Proteomes" id="UP000579605"/>
    </source>
</evidence>
<keyword evidence="3" id="KW-1185">Reference proteome</keyword>
<gene>
    <name evidence="2" type="ORF">F4554_002071</name>
</gene>
<dbReference type="AlphaFoldDB" id="A0A852ZAS0"/>
<feature type="compositionally biased region" description="Low complexity" evidence="1">
    <location>
        <begin position="107"/>
        <end position="116"/>
    </location>
</feature>
<dbReference type="EMBL" id="JACBZH010000001">
    <property type="protein sequence ID" value="NYH89433.1"/>
    <property type="molecule type" value="Genomic_DNA"/>
</dbReference>
<organism evidence="2 3">
    <name type="scientific">Actinopolymorpha rutila</name>
    <dbReference type="NCBI Taxonomy" id="446787"/>
    <lineage>
        <taxon>Bacteria</taxon>
        <taxon>Bacillati</taxon>
        <taxon>Actinomycetota</taxon>
        <taxon>Actinomycetes</taxon>
        <taxon>Propionibacteriales</taxon>
        <taxon>Actinopolymorphaceae</taxon>
        <taxon>Actinopolymorpha</taxon>
    </lineage>
</organism>
<dbReference type="Proteomes" id="UP000579605">
    <property type="component" value="Unassembled WGS sequence"/>
</dbReference>
<name>A0A852ZAS0_9ACTN</name>
<reference evidence="2 3" key="1">
    <citation type="submission" date="2020-07" db="EMBL/GenBank/DDBJ databases">
        <title>Sequencing the genomes of 1000 actinobacteria strains.</title>
        <authorList>
            <person name="Klenk H.-P."/>
        </authorList>
    </citation>
    <scope>NUCLEOTIDE SEQUENCE [LARGE SCALE GENOMIC DNA]</scope>
    <source>
        <strain evidence="2 3">DSM 18448</strain>
    </source>
</reference>